<evidence type="ECO:0000256" key="4">
    <source>
        <dbReference type="ARBA" id="ARBA00004659"/>
    </source>
</evidence>
<dbReference type="EC" id="2.4.2.7" evidence="7 12"/>
<evidence type="ECO:0000256" key="1">
    <source>
        <dbReference type="ARBA" id="ARBA00000868"/>
    </source>
</evidence>
<protein>
    <recommendedName>
        <fullName evidence="7 12">Adenine phosphoribosyltransferase</fullName>
        <shortName evidence="12">APRT</shortName>
        <ecNumber evidence="7 12">2.4.2.7</ecNumber>
    </recommendedName>
</protein>
<dbReference type="PANTHER" id="PTHR32315">
    <property type="entry name" value="ADENINE PHOSPHORIBOSYLTRANSFERASE"/>
    <property type="match status" value="1"/>
</dbReference>
<evidence type="ECO:0000256" key="8">
    <source>
        <dbReference type="ARBA" id="ARBA00022490"/>
    </source>
</evidence>
<reference evidence="14 15" key="1">
    <citation type="submission" date="2020-08" db="EMBL/GenBank/DDBJ databases">
        <title>Sequencing the genomes of 1000 actinobacteria strains.</title>
        <authorList>
            <person name="Klenk H.-P."/>
        </authorList>
    </citation>
    <scope>NUCLEOTIDE SEQUENCE [LARGE SCALE GENOMIC DNA]</scope>
    <source>
        <strain evidence="14 15">DSM 11053</strain>
    </source>
</reference>
<dbReference type="InterPro" id="IPR005764">
    <property type="entry name" value="Ade_phspho_trans"/>
</dbReference>
<dbReference type="InterPro" id="IPR000836">
    <property type="entry name" value="PRTase_dom"/>
</dbReference>
<evidence type="ECO:0000256" key="5">
    <source>
        <dbReference type="ARBA" id="ARBA00008391"/>
    </source>
</evidence>
<organism evidence="14 15">
    <name type="scientific">Microlunatus antarcticus</name>
    <dbReference type="NCBI Taxonomy" id="53388"/>
    <lineage>
        <taxon>Bacteria</taxon>
        <taxon>Bacillati</taxon>
        <taxon>Actinomycetota</taxon>
        <taxon>Actinomycetes</taxon>
        <taxon>Propionibacteriales</taxon>
        <taxon>Propionibacteriaceae</taxon>
        <taxon>Microlunatus</taxon>
    </lineage>
</organism>
<keyword evidence="10 12" id="KW-0808">Transferase</keyword>
<comment type="catalytic activity">
    <reaction evidence="1 12">
        <text>AMP + diphosphate = 5-phospho-alpha-D-ribose 1-diphosphate + adenine</text>
        <dbReference type="Rhea" id="RHEA:16609"/>
        <dbReference type="ChEBI" id="CHEBI:16708"/>
        <dbReference type="ChEBI" id="CHEBI:33019"/>
        <dbReference type="ChEBI" id="CHEBI:58017"/>
        <dbReference type="ChEBI" id="CHEBI:456215"/>
        <dbReference type="EC" id="2.4.2.7"/>
    </reaction>
</comment>
<keyword evidence="8 12" id="KW-0963">Cytoplasm</keyword>
<feature type="domain" description="Phosphoribosyltransferase" evidence="13">
    <location>
        <begin position="49"/>
        <end position="157"/>
    </location>
</feature>
<dbReference type="Gene3D" id="3.40.50.2020">
    <property type="match status" value="1"/>
</dbReference>
<dbReference type="InterPro" id="IPR050054">
    <property type="entry name" value="UPRTase/APRTase"/>
</dbReference>
<sequence length="185" mass="18832">MAPDGGRSRAELISSLVVDVPDFPKPGVTFSDITPLLGSAAGLAAAVEGLTAAAPAGIEAVVALEARGFIFGGPVALALGVGFVPVRKPNKLPREHVEITYDLEYATETLAVHADALHAGQRVLVVDDVLATGGTIAATAELVRTLGAEVAAVAVVLELGFLGGRARLHQAGLDDVRALVTVERG</sequence>
<accession>A0A7W5JW08</accession>
<evidence type="ECO:0000256" key="11">
    <source>
        <dbReference type="ARBA" id="ARBA00022726"/>
    </source>
</evidence>
<dbReference type="InterPro" id="IPR029057">
    <property type="entry name" value="PRTase-like"/>
</dbReference>
<keyword evidence="9 12" id="KW-0328">Glycosyltransferase</keyword>
<dbReference type="GO" id="GO:0006166">
    <property type="term" value="P:purine ribonucleoside salvage"/>
    <property type="evidence" value="ECO:0007669"/>
    <property type="project" value="UniProtKB-UniRule"/>
</dbReference>
<keyword evidence="11 12" id="KW-0660">Purine salvage</keyword>
<evidence type="ECO:0000313" key="15">
    <source>
        <dbReference type="Proteomes" id="UP000565572"/>
    </source>
</evidence>
<dbReference type="GO" id="GO:0003999">
    <property type="term" value="F:adenine phosphoribosyltransferase activity"/>
    <property type="evidence" value="ECO:0007669"/>
    <property type="project" value="UniProtKB-UniRule"/>
</dbReference>
<name>A0A7W5JW08_9ACTN</name>
<evidence type="ECO:0000256" key="3">
    <source>
        <dbReference type="ARBA" id="ARBA00004496"/>
    </source>
</evidence>
<dbReference type="Pfam" id="PF00156">
    <property type="entry name" value="Pribosyltran"/>
    <property type="match status" value="1"/>
</dbReference>
<dbReference type="NCBIfam" id="TIGR01090">
    <property type="entry name" value="apt"/>
    <property type="match status" value="1"/>
</dbReference>
<comment type="similarity">
    <text evidence="5 12">Belongs to the purine/pyrimidine phosphoribosyltransferase family.</text>
</comment>
<evidence type="ECO:0000256" key="7">
    <source>
        <dbReference type="ARBA" id="ARBA00011893"/>
    </source>
</evidence>
<evidence type="ECO:0000313" key="14">
    <source>
        <dbReference type="EMBL" id="MBB3327329.1"/>
    </source>
</evidence>
<evidence type="ECO:0000256" key="10">
    <source>
        <dbReference type="ARBA" id="ARBA00022679"/>
    </source>
</evidence>
<dbReference type="EMBL" id="JACHZG010000001">
    <property type="protein sequence ID" value="MBB3327329.1"/>
    <property type="molecule type" value="Genomic_DNA"/>
</dbReference>
<dbReference type="GO" id="GO:0044209">
    <property type="term" value="P:AMP salvage"/>
    <property type="evidence" value="ECO:0007669"/>
    <property type="project" value="UniProtKB-UniRule"/>
</dbReference>
<keyword evidence="15" id="KW-1185">Reference proteome</keyword>
<dbReference type="GO" id="GO:0006168">
    <property type="term" value="P:adenine salvage"/>
    <property type="evidence" value="ECO:0007669"/>
    <property type="project" value="InterPro"/>
</dbReference>
<comment type="function">
    <text evidence="2 12">Catalyzes a salvage reaction resulting in the formation of AMP, that is energically less costly than de novo synthesis.</text>
</comment>
<proteinExistence type="inferred from homology"/>
<dbReference type="UniPathway" id="UPA00588">
    <property type="reaction ID" value="UER00646"/>
</dbReference>
<comment type="pathway">
    <text evidence="4 12">Purine metabolism; AMP biosynthesis via salvage pathway; AMP from adenine: step 1/1.</text>
</comment>
<comment type="caution">
    <text evidence="14">The sequence shown here is derived from an EMBL/GenBank/DDBJ whole genome shotgun (WGS) entry which is preliminary data.</text>
</comment>
<dbReference type="HAMAP" id="MF_00004">
    <property type="entry name" value="Aden_phosphoribosyltr"/>
    <property type="match status" value="1"/>
</dbReference>
<dbReference type="NCBIfam" id="NF002636">
    <property type="entry name" value="PRK02304.1-5"/>
    <property type="match status" value="1"/>
</dbReference>
<dbReference type="GO" id="GO:0002055">
    <property type="term" value="F:adenine binding"/>
    <property type="evidence" value="ECO:0007669"/>
    <property type="project" value="TreeGrafter"/>
</dbReference>
<comment type="subunit">
    <text evidence="6 12">Homodimer.</text>
</comment>
<evidence type="ECO:0000259" key="13">
    <source>
        <dbReference type="Pfam" id="PF00156"/>
    </source>
</evidence>
<dbReference type="Proteomes" id="UP000565572">
    <property type="component" value="Unassembled WGS sequence"/>
</dbReference>
<evidence type="ECO:0000256" key="6">
    <source>
        <dbReference type="ARBA" id="ARBA00011738"/>
    </source>
</evidence>
<dbReference type="GO" id="GO:0005737">
    <property type="term" value="C:cytoplasm"/>
    <property type="evidence" value="ECO:0007669"/>
    <property type="project" value="UniProtKB-SubCell"/>
</dbReference>
<gene>
    <name evidence="12" type="primary">apt</name>
    <name evidence="14" type="ORF">FHX39_002273</name>
</gene>
<comment type="subcellular location">
    <subcellularLocation>
        <location evidence="3 12">Cytoplasm</location>
    </subcellularLocation>
</comment>
<dbReference type="SUPFAM" id="SSF53271">
    <property type="entry name" value="PRTase-like"/>
    <property type="match status" value="1"/>
</dbReference>
<dbReference type="GO" id="GO:0016208">
    <property type="term" value="F:AMP binding"/>
    <property type="evidence" value="ECO:0007669"/>
    <property type="project" value="TreeGrafter"/>
</dbReference>
<evidence type="ECO:0000256" key="12">
    <source>
        <dbReference type="HAMAP-Rule" id="MF_00004"/>
    </source>
</evidence>
<dbReference type="FunFam" id="3.40.50.2020:FF:000004">
    <property type="entry name" value="Adenine phosphoribosyltransferase"/>
    <property type="match status" value="1"/>
</dbReference>
<dbReference type="RefSeq" id="WP_183338485.1">
    <property type="nucleotide sequence ID" value="NZ_JACHZG010000001.1"/>
</dbReference>
<evidence type="ECO:0000256" key="9">
    <source>
        <dbReference type="ARBA" id="ARBA00022676"/>
    </source>
</evidence>
<dbReference type="CDD" id="cd06223">
    <property type="entry name" value="PRTases_typeI"/>
    <property type="match status" value="1"/>
</dbReference>
<evidence type="ECO:0000256" key="2">
    <source>
        <dbReference type="ARBA" id="ARBA00003968"/>
    </source>
</evidence>
<dbReference type="AlphaFoldDB" id="A0A7W5JW08"/>
<dbReference type="NCBIfam" id="NF002634">
    <property type="entry name" value="PRK02304.1-3"/>
    <property type="match status" value="1"/>
</dbReference>
<dbReference type="PANTHER" id="PTHR32315:SF3">
    <property type="entry name" value="ADENINE PHOSPHORIBOSYLTRANSFERASE"/>
    <property type="match status" value="1"/>
</dbReference>